<sequence length="481" mass="52767">MVFVWLWSIANAIAAYPEQDSKNKGMPQLSLDDAILLAVRSNPNVQSSRLSYVAQKFSLWVQEWQFYPHYSFQASAAFSNNRISGQSSSGSHNYDVQPAVSLVTPIGTTLTLSASNPDINHYNPGISLQIMQPLIRGFGKAVVEASLNDARDSTVISRLNIEGVLRSTVTDVINAYLGVVSAEQTVVIDEDAVKRAEKSVEQTRLFIKAGHKAGNELVTVEANVASAKTQLENDKNSLAQARYALLTAIGLDPNADIRFSSLDVQSLIRKYHLPALAEAKKLTLENDIQYQTEEITLHGQKSRNLMVAEDNTRWKLDFTANVATGSGSGGGLNAGINSVFNGANQAQSVGLTLQIPIDDQQSKQAVVNAKIALKQAELALLQDKWNKETGAINSWNTVVSAERALRFAVDAQTLQEKTYQVSYQKYLHGLIDSLELQSAQLSLIQAQQASLNARINYLRALVNLDLIIGNTLRTWKINVRL</sequence>
<keyword evidence="9" id="KW-1185">Reference proteome</keyword>
<dbReference type="SUPFAM" id="SSF56954">
    <property type="entry name" value="Outer membrane efflux proteins (OEP)"/>
    <property type="match status" value="1"/>
</dbReference>
<dbReference type="GO" id="GO:0015288">
    <property type="term" value="F:porin activity"/>
    <property type="evidence" value="ECO:0007669"/>
    <property type="project" value="TreeGrafter"/>
</dbReference>
<comment type="subcellular location">
    <subcellularLocation>
        <location evidence="1">Cell outer membrane</location>
    </subcellularLocation>
</comment>
<dbReference type="GO" id="GO:0009279">
    <property type="term" value="C:cell outer membrane"/>
    <property type="evidence" value="ECO:0007669"/>
    <property type="project" value="UniProtKB-SubCell"/>
</dbReference>
<proteinExistence type="inferred from homology"/>
<dbReference type="KEGG" id="asip:AQUSIP_22690"/>
<dbReference type="PANTHER" id="PTHR30026">
    <property type="entry name" value="OUTER MEMBRANE PROTEIN TOLC"/>
    <property type="match status" value="1"/>
</dbReference>
<keyword evidence="6" id="KW-0472">Membrane</keyword>
<dbReference type="GO" id="GO:0015562">
    <property type="term" value="F:efflux transmembrane transporter activity"/>
    <property type="evidence" value="ECO:0007669"/>
    <property type="project" value="InterPro"/>
</dbReference>
<reference evidence="8 9" key="1">
    <citation type="submission" date="2019-08" db="EMBL/GenBank/DDBJ databases">
        <authorList>
            <person name="Guy L."/>
        </authorList>
    </citation>
    <scope>NUCLEOTIDE SEQUENCE [LARGE SCALE GENOMIC DNA]</scope>
    <source>
        <strain evidence="8 9">SGT-108</strain>
    </source>
</reference>
<dbReference type="Proteomes" id="UP000324194">
    <property type="component" value="Chromosome 1"/>
</dbReference>
<evidence type="ECO:0000256" key="2">
    <source>
        <dbReference type="ARBA" id="ARBA00007613"/>
    </source>
</evidence>
<dbReference type="InterPro" id="IPR003423">
    <property type="entry name" value="OMP_efflux"/>
</dbReference>
<dbReference type="AlphaFoldDB" id="A0A5E4PL08"/>
<protein>
    <recommendedName>
        <fullName evidence="10">Outer membrane protein TolC</fullName>
    </recommendedName>
</protein>
<keyword evidence="7" id="KW-0998">Cell outer membrane</keyword>
<keyword evidence="3" id="KW-0813">Transport</keyword>
<evidence type="ECO:0000256" key="6">
    <source>
        <dbReference type="ARBA" id="ARBA00023136"/>
    </source>
</evidence>
<organism evidence="8 9">
    <name type="scientific">Aquicella siphonis</name>
    <dbReference type="NCBI Taxonomy" id="254247"/>
    <lineage>
        <taxon>Bacteria</taxon>
        <taxon>Pseudomonadati</taxon>
        <taxon>Pseudomonadota</taxon>
        <taxon>Gammaproteobacteria</taxon>
        <taxon>Legionellales</taxon>
        <taxon>Coxiellaceae</taxon>
        <taxon>Aquicella</taxon>
    </lineage>
</organism>
<accession>A0A5E4PL08</accession>
<dbReference type="GO" id="GO:1990281">
    <property type="term" value="C:efflux pump complex"/>
    <property type="evidence" value="ECO:0007669"/>
    <property type="project" value="TreeGrafter"/>
</dbReference>
<keyword evidence="5" id="KW-0812">Transmembrane</keyword>
<evidence type="ECO:0000256" key="1">
    <source>
        <dbReference type="ARBA" id="ARBA00004442"/>
    </source>
</evidence>
<evidence type="ECO:0000313" key="9">
    <source>
        <dbReference type="Proteomes" id="UP000324194"/>
    </source>
</evidence>
<evidence type="ECO:0000256" key="3">
    <source>
        <dbReference type="ARBA" id="ARBA00022448"/>
    </source>
</evidence>
<gene>
    <name evidence="8" type="ORF">AQUSIP_22690</name>
</gene>
<evidence type="ECO:0000256" key="7">
    <source>
        <dbReference type="ARBA" id="ARBA00023237"/>
    </source>
</evidence>
<dbReference type="Gene3D" id="1.20.1600.10">
    <property type="entry name" value="Outer membrane efflux proteins (OEP)"/>
    <property type="match status" value="1"/>
</dbReference>
<evidence type="ECO:0000313" key="8">
    <source>
        <dbReference type="EMBL" id="VVC76942.1"/>
    </source>
</evidence>
<evidence type="ECO:0008006" key="10">
    <source>
        <dbReference type="Google" id="ProtNLM"/>
    </source>
</evidence>
<evidence type="ECO:0000256" key="4">
    <source>
        <dbReference type="ARBA" id="ARBA00022452"/>
    </source>
</evidence>
<keyword evidence="4" id="KW-1134">Transmembrane beta strand</keyword>
<evidence type="ECO:0000256" key="5">
    <source>
        <dbReference type="ARBA" id="ARBA00022692"/>
    </source>
</evidence>
<comment type="similarity">
    <text evidence="2">Belongs to the outer membrane factor (OMF) (TC 1.B.17) family.</text>
</comment>
<dbReference type="EMBL" id="LR699119">
    <property type="protein sequence ID" value="VVC76942.1"/>
    <property type="molecule type" value="Genomic_DNA"/>
</dbReference>
<dbReference type="InterPro" id="IPR051906">
    <property type="entry name" value="TolC-like"/>
</dbReference>
<dbReference type="Pfam" id="PF02321">
    <property type="entry name" value="OEP"/>
    <property type="match status" value="2"/>
</dbReference>
<dbReference type="PANTHER" id="PTHR30026:SF20">
    <property type="entry name" value="OUTER MEMBRANE PROTEIN TOLC"/>
    <property type="match status" value="1"/>
</dbReference>
<name>A0A5E4PL08_9COXI</name>